<dbReference type="AlphaFoldDB" id="A0A226D7D8"/>
<dbReference type="EMBL" id="LNIX01000032">
    <property type="protein sequence ID" value="OXA40657.1"/>
    <property type="molecule type" value="Genomic_DNA"/>
</dbReference>
<feature type="compositionally biased region" description="Acidic residues" evidence="1">
    <location>
        <begin position="386"/>
        <end position="398"/>
    </location>
</feature>
<dbReference type="Proteomes" id="UP000198287">
    <property type="component" value="Unassembled WGS sequence"/>
</dbReference>
<dbReference type="InterPro" id="IPR036388">
    <property type="entry name" value="WH-like_DNA-bd_sf"/>
</dbReference>
<keyword evidence="3" id="KW-1185">Reference proteome</keyword>
<accession>A0A226D7D8</accession>
<dbReference type="Gene3D" id="1.10.10.10">
    <property type="entry name" value="Winged helix-like DNA-binding domain superfamily/Winged helix DNA-binding domain"/>
    <property type="match status" value="1"/>
</dbReference>
<evidence type="ECO:0000313" key="3">
    <source>
        <dbReference type="Proteomes" id="UP000198287"/>
    </source>
</evidence>
<feature type="compositionally biased region" description="Acidic residues" evidence="1">
    <location>
        <begin position="291"/>
        <end position="305"/>
    </location>
</feature>
<reference evidence="2 3" key="1">
    <citation type="submission" date="2015-12" db="EMBL/GenBank/DDBJ databases">
        <title>The genome of Folsomia candida.</title>
        <authorList>
            <person name="Faddeeva A."/>
            <person name="Derks M.F."/>
            <person name="Anvar Y."/>
            <person name="Smit S."/>
            <person name="Van Straalen N."/>
            <person name="Roelofs D."/>
        </authorList>
    </citation>
    <scope>NUCLEOTIDE SEQUENCE [LARGE SCALE GENOMIC DNA]</scope>
    <source>
        <strain evidence="2 3">VU population</strain>
        <tissue evidence="2">Whole body</tissue>
    </source>
</reference>
<sequence>MTHNSQVSKYQSNTTRMMLAYQKLDFSQFAELRKAGEFRRTDVVPLLASPADLEREMAAFCQKRADSMAVKIEKYLRECFLDRKFNTFSIDELFVALKETNVHPEARKILLDESLPKRHPRIKIDAKGRLSYIPPYKITALTDMVDMIKDMSSRLEGLFEDDIHDSTKLSDSIIRELHESQQVFAIKRWDSKATFFHSNVHPSSTTSDLPSINVETELVNIFKSIDVSRLDAEIHIERAGLNPIKSERKLFLQPKKKAVVKVEIKKKAKPLVLRHNQHIEAGVMKRFDENGVQDEEEEGGNDDVEYLPQPEIKKKKKSVTMKDKTPKKRPASEKEEIPPKNLRDRPVQDKEQDLPQPEVKTKKKSVKCEGKNTAQKTAGSSPILQEDGEEDGQEESSS</sequence>
<feature type="region of interest" description="Disordered" evidence="1">
    <location>
        <begin position="284"/>
        <end position="398"/>
    </location>
</feature>
<protein>
    <submittedName>
        <fullName evidence="2">General transcription factor IIE subunit 2</fullName>
    </submittedName>
</protein>
<evidence type="ECO:0000256" key="1">
    <source>
        <dbReference type="SAM" id="MobiDB-lite"/>
    </source>
</evidence>
<evidence type="ECO:0000313" key="2">
    <source>
        <dbReference type="EMBL" id="OXA40657.1"/>
    </source>
</evidence>
<proteinExistence type="predicted"/>
<organism evidence="2 3">
    <name type="scientific">Folsomia candida</name>
    <name type="common">Springtail</name>
    <dbReference type="NCBI Taxonomy" id="158441"/>
    <lineage>
        <taxon>Eukaryota</taxon>
        <taxon>Metazoa</taxon>
        <taxon>Ecdysozoa</taxon>
        <taxon>Arthropoda</taxon>
        <taxon>Hexapoda</taxon>
        <taxon>Collembola</taxon>
        <taxon>Entomobryomorpha</taxon>
        <taxon>Isotomoidea</taxon>
        <taxon>Isotomidae</taxon>
        <taxon>Proisotominae</taxon>
        <taxon>Folsomia</taxon>
    </lineage>
</organism>
<comment type="caution">
    <text evidence="2">The sequence shown here is derived from an EMBL/GenBank/DDBJ whole genome shotgun (WGS) entry which is preliminary data.</text>
</comment>
<feature type="compositionally biased region" description="Basic and acidic residues" evidence="1">
    <location>
        <begin position="320"/>
        <end position="353"/>
    </location>
</feature>
<feature type="compositionally biased region" description="Polar residues" evidence="1">
    <location>
        <begin position="372"/>
        <end position="383"/>
    </location>
</feature>
<gene>
    <name evidence="2" type="ORF">Fcan01_24603</name>
</gene>
<name>A0A226D7D8_FOLCA</name>